<comment type="similarity">
    <text evidence="1">Belongs to the peptidase C2 family.</text>
</comment>
<accession>A0AAV2QDT2</accession>
<dbReference type="PANTHER" id="PTHR10183:SF433">
    <property type="entry name" value="CALPAIN-A-RELATED"/>
    <property type="match status" value="1"/>
</dbReference>
<evidence type="ECO:0000313" key="4">
    <source>
        <dbReference type="EMBL" id="CAL4082214.1"/>
    </source>
</evidence>
<protein>
    <recommendedName>
        <fullName evidence="3">Calpain catalytic domain-containing protein</fullName>
    </recommendedName>
</protein>
<comment type="caution">
    <text evidence="2">Lacks conserved residue(s) required for the propagation of feature annotation.</text>
</comment>
<dbReference type="PANTHER" id="PTHR10183">
    <property type="entry name" value="CALPAIN"/>
    <property type="match status" value="1"/>
</dbReference>
<evidence type="ECO:0000256" key="2">
    <source>
        <dbReference type="PROSITE-ProRule" id="PRU00239"/>
    </source>
</evidence>
<dbReference type="AlphaFoldDB" id="A0AAV2QDT2"/>
<reference evidence="4 5" key="1">
    <citation type="submission" date="2024-05" db="EMBL/GenBank/DDBJ databases">
        <authorList>
            <person name="Wallberg A."/>
        </authorList>
    </citation>
    <scope>NUCLEOTIDE SEQUENCE [LARGE SCALE GENOMIC DNA]</scope>
</reference>
<gene>
    <name evidence="4" type="ORF">MNOR_LOCUS11739</name>
</gene>
<name>A0AAV2QDT2_MEGNR</name>
<dbReference type="InterPro" id="IPR001300">
    <property type="entry name" value="Peptidase_C2_calpain_cat"/>
</dbReference>
<feature type="domain" description="Calpain catalytic" evidence="3">
    <location>
        <begin position="64"/>
        <end position="117"/>
    </location>
</feature>
<feature type="non-terminal residue" evidence="4">
    <location>
        <position position="117"/>
    </location>
</feature>
<proteinExistence type="inferred from homology"/>
<evidence type="ECO:0000259" key="3">
    <source>
        <dbReference type="PROSITE" id="PS50203"/>
    </source>
</evidence>
<dbReference type="GO" id="GO:0004198">
    <property type="term" value="F:calcium-dependent cysteine-type endopeptidase activity"/>
    <property type="evidence" value="ECO:0007669"/>
    <property type="project" value="InterPro"/>
</dbReference>
<sequence>MADEPKLVERKVLQAEKGLLIDGDGNQLKFTDNNVLDGGQCQQYMGKDQDFSSLRAKCLAEGRLFEDPDFLAADNSIFYSKKPGKPFVWKRPTELTKDPKLFVDGGSRFDIEQGKLG</sequence>
<evidence type="ECO:0000256" key="1">
    <source>
        <dbReference type="ARBA" id="ARBA00007623"/>
    </source>
</evidence>
<dbReference type="Proteomes" id="UP001497623">
    <property type="component" value="Unassembled WGS sequence"/>
</dbReference>
<dbReference type="SUPFAM" id="SSF54001">
    <property type="entry name" value="Cysteine proteinases"/>
    <property type="match status" value="1"/>
</dbReference>
<dbReference type="EMBL" id="CAXKWB010006235">
    <property type="protein sequence ID" value="CAL4082214.1"/>
    <property type="molecule type" value="Genomic_DNA"/>
</dbReference>
<dbReference type="GO" id="GO:0006508">
    <property type="term" value="P:proteolysis"/>
    <property type="evidence" value="ECO:0007669"/>
    <property type="project" value="InterPro"/>
</dbReference>
<dbReference type="PRINTS" id="PR00704">
    <property type="entry name" value="CALPAIN"/>
</dbReference>
<dbReference type="InterPro" id="IPR038765">
    <property type="entry name" value="Papain-like_cys_pep_sf"/>
</dbReference>
<dbReference type="Pfam" id="PF00648">
    <property type="entry name" value="Peptidase_C2"/>
    <property type="match status" value="1"/>
</dbReference>
<comment type="caution">
    <text evidence="4">The sequence shown here is derived from an EMBL/GenBank/DDBJ whole genome shotgun (WGS) entry which is preliminary data.</text>
</comment>
<dbReference type="GO" id="GO:0005737">
    <property type="term" value="C:cytoplasm"/>
    <property type="evidence" value="ECO:0007669"/>
    <property type="project" value="TreeGrafter"/>
</dbReference>
<dbReference type="PROSITE" id="PS50203">
    <property type="entry name" value="CALPAIN_CAT"/>
    <property type="match status" value="1"/>
</dbReference>
<evidence type="ECO:0000313" key="5">
    <source>
        <dbReference type="Proteomes" id="UP001497623"/>
    </source>
</evidence>
<organism evidence="4 5">
    <name type="scientific">Meganyctiphanes norvegica</name>
    <name type="common">Northern krill</name>
    <name type="synonym">Thysanopoda norvegica</name>
    <dbReference type="NCBI Taxonomy" id="48144"/>
    <lineage>
        <taxon>Eukaryota</taxon>
        <taxon>Metazoa</taxon>
        <taxon>Ecdysozoa</taxon>
        <taxon>Arthropoda</taxon>
        <taxon>Crustacea</taxon>
        <taxon>Multicrustacea</taxon>
        <taxon>Malacostraca</taxon>
        <taxon>Eumalacostraca</taxon>
        <taxon>Eucarida</taxon>
        <taxon>Euphausiacea</taxon>
        <taxon>Euphausiidae</taxon>
        <taxon>Meganyctiphanes</taxon>
    </lineage>
</organism>
<keyword evidence="5" id="KW-1185">Reference proteome</keyword>
<dbReference type="InterPro" id="IPR022684">
    <property type="entry name" value="Calpain_cysteine_protease"/>
</dbReference>